<dbReference type="STRING" id="1005945.SAMN05216561_111105"/>
<proteinExistence type="predicted"/>
<protein>
    <submittedName>
        <fullName evidence="2">Methyltransferase domain-containing protein</fullName>
    </submittedName>
</protein>
<name>A0A1I3K1Z1_9ACTN</name>
<reference evidence="2 3" key="1">
    <citation type="submission" date="2016-10" db="EMBL/GenBank/DDBJ databases">
        <authorList>
            <person name="de Groot N.N."/>
        </authorList>
    </citation>
    <scope>NUCLEOTIDE SEQUENCE [LARGE SCALE GENOMIC DNA]</scope>
    <source>
        <strain evidence="2 3">CGMCC 1.11156</strain>
    </source>
</reference>
<dbReference type="OrthoDB" id="65624at2"/>
<accession>A0A1I3K1Z1</accession>
<dbReference type="Pfam" id="PF08241">
    <property type="entry name" value="Methyltransf_11"/>
    <property type="match status" value="1"/>
</dbReference>
<dbReference type="AlphaFoldDB" id="A0A1I3K1Z1"/>
<dbReference type="InterPro" id="IPR013216">
    <property type="entry name" value="Methyltransf_11"/>
</dbReference>
<dbReference type="CDD" id="cd02440">
    <property type="entry name" value="AdoMet_MTases"/>
    <property type="match status" value="1"/>
</dbReference>
<dbReference type="PANTHER" id="PTHR45036">
    <property type="entry name" value="METHYLTRANSFERASE LIKE 7B"/>
    <property type="match status" value="1"/>
</dbReference>
<dbReference type="InterPro" id="IPR052356">
    <property type="entry name" value="Thiol_S-MT"/>
</dbReference>
<dbReference type="SUPFAM" id="SSF53335">
    <property type="entry name" value="S-adenosyl-L-methionine-dependent methyltransferases"/>
    <property type="match status" value="1"/>
</dbReference>
<dbReference type="Proteomes" id="UP000198649">
    <property type="component" value="Unassembled WGS sequence"/>
</dbReference>
<keyword evidence="3" id="KW-1185">Reference proteome</keyword>
<dbReference type="GO" id="GO:0032259">
    <property type="term" value="P:methylation"/>
    <property type="evidence" value="ECO:0007669"/>
    <property type="project" value="UniProtKB-KW"/>
</dbReference>
<dbReference type="RefSeq" id="WP_091114545.1">
    <property type="nucleotide sequence ID" value="NZ_BKAF01000013.1"/>
</dbReference>
<evidence type="ECO:0000259" key="1">
    <source>
        <dbReference type="Pfam" id="PF08241"/>
    </source>
</evidence>
<feature type="domain" description="Methyltransferase type 11" evidence="1">
    <location>
        <begin position="38"/>
        <end position="132"/>
    </location>
</feature>
<keyword evidence="2" id="KW-0489">Methyltransferase</keyword>
<evidence type="ECO:0000313" key="2">
    <source>
        <dbReference type="EMBL" id="SFI66348.1"/>
    </source>
</evidence>
<dbReference type="InterPro" id="IPR029063">
    <property type="entry name" value="SAM-dependent_MTases_sf"/>
</dbReference>
<evidence type="ECO:0000313" key="3">
    <source>
        <dbReference type="Proteomes" id="UP000198649"/>
    </source>
</evidence>
<gene>
    <name evidence="2" type="ORF">SAMN05216561_111105</name>
</gene>
<keyword evidence="2" id="KW-0808">Transferase</keyword>
<sequence length="207" mass="22396">MGAWEDRVVPRLVDRALRGPDIEALRARVCAGVSGDVLELGFGSGLNVPHLSSEVATLSAVEPSDLGWSLSEDRRRNSRVHVERVGLDGQRLAASEASYDVVLSTFTLCTIPDVEQALAEVRRVLRPTGSFHFLEHGLAPQAGVATWQARLEPLQRRVAGGCHLTRDIASLVQAAGLEIIELSTDYLPGPRVARPWSFGYLGRAAPV</sequence>
<dbReference type="EMBL" id="FOQG01000011">
    <property type="protein sequence ID" value="SFI66348.1"/>
    <property type="molecule type" value="Genomic_DNA"/>
</dbReference>
<organism evidence="2 3">
    <name type="scientific">Nocardioides psychrotolerans</name>
    <dbReference type="NCBI Taxonomy" id="1005945"/>
    <lineage>
        <taxon>Bacteria</taxon>
        <taxon>Bacillati</taxon>
        <taxon>Actinomycetota</taxon>
        <taxon>Actinomycetes</taxon>
        <taxon>Propionibacteriales</taxon>
        <taxon>Nocardioidaceae</taxon>
        <taxon>Nocardioides</taxon>
    </lineage>
</organism>
<dbReference type="GO" id="GO:0008757">
    <property type="term" value="F:S-adenosylmethionine-dependent methyltransferase activity"/>
    <property type="evidence" value="ECO:0007669"/>
    <property type="project" value="InterPro"/>
</dbReference>
<dbReference type="Gene3D" id="3.40.50.150">
    <property type="entry name" value="Vaccinia Virus protein VP39"/>
    <property type="match status" value="1"/>
</dbReference>
<dbReference type="PANTHER" id="PTHR45036:SF1">
    <property type="entry name" value="METHYLTRANSFERASE LIKE 7A"/>
    <property type="match status" value="1"/>
</dbReference>